<dbReference type="Proteomes" id="UP001381693">
    <property type="component" value="Unassembled WGS sequence"/>
</dbReference>
<feature type="non-terminal residue" evidence="2">
    <location>
        <position position="375"/>
    </location>
</feature>
<dbReference type="EMBL" id="JAXCGZ010011908">
    <property type="protein sequence ID" value="KAK7073961.1"/>
    <property type="molecule type" value="Genomic_DNA"/>
</dbReference>
<comment type="caution">
    <text evidence="2">The sequence shown here is derived from an EMBL/GenBank/DDBJ whole genome shotgun (WGS) entry which is preliminary data.</text>
</comment>
<keyword evidence="3" id="KW-1185">Reference proteome</keyword>
<feature type="chain" id="PRO_5042971820" evidence="1">
    <location>
        <begin position="24"/>
        <end position="375"/>
    </location>
</feature>
<evidence type="ECO:0000256" key="1">
    <source>
        <dbReference type="SAM" id="SignalP"/>
    </source>
</evidence>
<evidence type="ECO:0000313" key="2">
    <source>
        <dbReference type="EMBL" id="KAK7073961.1"/>
    </source>
</evidence>
<keyword evidence="1" id="KW-0732">Signal</keyword>
<evidence type="ECO:0000313" key="3">
    <source>
        <dbReference type="Proteomes" id="UP001381693"/>
    </source>
</evidence>
<dbReference type="AlphaFoldDB" id="A0AAN8X0M1"/>
<reference evidence="2 3" key="1">
    <citation type="submission" date="2023-11" db="EMBL/GenBank/DDBJ databases">
        <title>Halocaridina rubra genome assembly.</title>
        <authorList>
            <person name="Smith C."/>
        </authorList>
    </citation>
    <scope>NUCLEOTIDE SEQUENCE [LARGE SCALE GENOMIC DNA]</scope>
    <source>
        <strain evidence="2">EP-1</strain>
        <tissue evidence="2">Whole</tissue>
    </source>
</reference>
<organism evidence="2 3">
    <name type="scientific">Halocaridina rubra</name>
    <name type="common">Hawaiian red shrimp</name>
    <dbReference type="NCBI Taxonomy" id="373956"/>
    <lineage>
        <taxon>Eukaryota</taxon>
        <taxon>Metazoa</taxon>
        <taxon>Ecdysozoa</taxon>
        <taxon>Arthropoda</taxon>
        <taxon>Crustacea</taxon>
        <taxon>Multicrustacea</taxon>
        <taxon>Malacostraca</taxon>
        <taxon>Eumalacostraca</taxon>
        <taxon>Eucarida</taxon>
        <taxon>Decapoda</taxon>
        <taxon>Pleocyemata</taxon>
        <taxon>Caridea</taxon>
        <taxon>Atyoidea</taxon>
        <taxon>Atyidae</taxon>
        <taxon>Halocaridina</taxon>
    </lineage>
</organism>
<gene>
    <name evidence="2" type="ORF">SK128_028281</name>
</gene>
<sequence>MLNIKSLFLSLMIAWSQFKHTASIKETNTGNILQEAEETSSSISIRFQDTLMTTEQSTAFLHQVSNSAVGHPTPSPLFSRSVTEALANAISGIYSFEIYKVFKFPPCASEYNMTVDEIEECHWKNYTDYITCYRDNITFSICLEAEPVRSFSNNSEFMKYVNGILNEEFKIYKYALMNTCSLTTSITDGVRLSGSVPILKLGDQEFLMIYDQRVINTCLPIFRVFSSCQENERIIQCSDDGLNIIFFPGGCKLPETIEGIFEISLLSSVLQNNVKMMDYICDGNQEIFEEKINGVPAVIIPLNPTNPIVTAYRFNQRINTYWPCCYSFYRIIWKEDPKAAGLAPNWSYLPAKCRGGEIVFTTFQGLTGLFGIIGN</sequence>
<protein>
    <submittedName>
        <fullName evidence="2">Uncharacterized protein</fullName>
    </submittedName>
</protein>
<proteinExistence type="predicted"/>
<feature type="signal peptide" evidence="1">
    <location>
        <begin position="1"/>
        <end position="23"/>
    </location>
</feature>
<accession>A0AAN8X0M1</accession>
<name>A0AAN8X0M1_HALRR</name>